<evidence type="ECO:0000313" key="2">
    <source>
        <dbReference type="Proteomes" id="UP000278627"/>
    </source>
</evidence>
<dbReference type="STRING" id="6280.A0A0N4TCI6"/>
<evidence type="ECO:0000313" key="3">
    <source>
        <dbReference type="WBParaSite" id="BPAG_0000592401-mRNA-1"/>
    </source>
</evidence>
<reference evidence="3" key="1">
    <citation type="submission" date="2017-02" db="UniProtKB">
        <authorList>
            <consortium name="WormBaseParasite"/>
        </authorList>
    </citation>
    <scope>IDENTIFICATION</scope>
</reference>
<accession>A0A0N4TCI6</accession>
<evidence type="ECO:0000313" key="1">
    <source>
        <dbReference type="EMBL" id="VDN87071.1"/>
    </source>
</evidence>
<dbReference type="AlphaFoldDB" id="A0A0N4TCI6"/>
<dbReference type="Proteomes" id="UP000278627">
    <property type="component" value="Unassembled WGS sequence"/>
</dbReference>
<organism evidence="3">
    <name type="scientific">Brugia pahangi</name>
    <name type="common">Filarial nematode worm</name>
    <dbReference type="NCBI Taxonomy" id="6280"/>
    <lineage>
        <taxon>Eukaryota</taxon>
        <taxon>Metazoa</taxon>
        <taxon>Ecdysozoa</taxon>
        <taxon>Nematoda</taxon>
        <taxon>Chromadorea</taxon>
        <taxon>Rhabditida</taxon>
        <taxon>Spirurina</taxon>
        <taxon>Spiruromorpha</taxon>
        <taxon>Filarioidea</taxon>
        <taxon>Onchocercidae</taxon>
        <taxon>Brugia</taxon>
    </lineage>
</organism>
<proteinExistence type="predicted"/>
<dbReference type="EMBL" id="UZAD01004694">
    <property type="protein sequence ID" value="VDN87071.1"/>
    <property type="molecule type" value="Genomic_DNA"/>
</dbReference>
<name>A0A0N4TCI6_BRUPA</name>
<protein>
    <submittedName>
        <fullName evidence="1 3">Uncharacterized protein</fullName>
    </submittedName>
</protein>
<dbReference type="WBParaSite" id="BPAG_0000592401-mRNA-1">
    <property type="protein sequence ID" value="BPAG_0000592401-mRNA-1"/>
    <property type="gene ID" value="BPAG_0000592401"/>
</dbReference>
<gene>
    <name evidence="1" type="ORF">BPAG_LOCUS5885</name>
</gene>
<keyword evidence="2" id="KW-1185">Reference proteome</keyword>
<reference evidence="1 2" key="2">
    <citation type="submission" date="2018-11" db="EMBL/GenBank/DDBJ databases">
        <authorList>
            <consortium name="Pathogen Informatics"/>
        </authorList>
    </citation>
    <scope>NUCLEOTIDE SEQUENCE [LARGE SCALE GENOMIC DNA]</scope>
</reference>
<sequence length="78" mass="8763">MRSGRSQPIIASAIPLSVRIATLKLQRSYSLILLGITNAETVDQIFPNWLNRSFVGNSDDIAYRPYDLNMPSSLLRLI</sequence>